<dbReference type="RefSeq" id="WP_129354970.1">
    <property type="nucleotide sequence ID" value="NZ_CP026538.1"/>
</dbReference>
<dbReference type="Pfam" id="PF14023">
    <property type="entry name" value="Bestrophin-like"/>
    <property type="match status" value="1"/>
</dbReference>
<evidence type="ECO:0000313" key="3">
    <source>
        <dbReference type="Proteomes" id="UP000293296"/>
    </source>
</evidence>
<dbReference type="OrthoDB" id="5447235at2"/>
<keyword evidence="3" id="KW-1185">Reference proteome</keyword>
<keyword evidence="1" id="KW-0472">Membrane</keyword>
<dbReference type="EMBL" id="CP026538">
    <property type="protein sequence ID" value="QAZ68999.1"/>
    <property type="molecule type" value="Genomic_DNA"/>
</dbReference>
<evidence type="ECO:0008006" key="4">
    <source>
        <dbReference type="Google" id="ProtNLM"/>
    </source>
</evidence>
<feature type="transmembrane region" description="Helical" evidence="1">
    <location>
        <begin position="174"/>
        <end position="192"/>
    </location>
</feature>
<dbReference type="Proteomes" id="UP000293296">
    <property type="component" value="Chromosome"/>
</dbReference>
<reference evidence="2 3" key="1">
    <citation type="submission" date="2018-02" db="EMBL/GenBank/DDBJ databases">
        <title>Genome sequence of Desulfovibrio carbinolicus DSM 3852.</title>
        <authorList>
            <person name="Wilbanks E."/>
            <person name="Skennerton C.T."/>
            <person name="Orphan V.J."/>
        </authorList>
    </citation>
    <scope>NUCLEOTIDE SEQUENCE [LARGE SCALE GENOMIC DNA]</scope>
    <source>
        <strain evidence="2 3">DSM 3852</strain>
    </source>
</reference>
<keyword evidence="1" id="KW-1133">Transmembrane helix</keyword>
<organism evidence="2 3">
    <name type="scientific">Solidesulfovibrio carbinolicus</name>
    <dbReference type="NCBI Taxonomy" id="296842"/>
    <lineage>
        <taxon>Bacteria</taxon>
        <taxon>Pseudomonadati</taxon>
        <taxon>Thermodesulfobacteriota</taxon>
        <taxon>Desulfovibrionia</taxon>
        <taxon>Desulfovibrionales</taxon>
        <taxon>Desulfovibrionaceae</taxon>
        <taxon>Solidesulfovibrio</taxon>
    </lineage>
</organism>
<accession>A0A4P6I4S1</accession>
<dbReference type="AlphaFoldDB" id="A0A4P6I4S1"/>
<dbReference type="KEGG" id="dcb:C3Y92_17850"/>
<feature type="transmembrane region" description="Helical" evidence="1">
    <location>
        <begin position="50"/>
        <end position="67"/>
    </location>
</feature>
<protein>
    <recommendedName>
        <fullName evidence="4">DUF4239 domain-containing protein</fullName>
    </recommendedName>
</protein>
<sequence>MTNLFWTSETSVMLLLGLPTLAYLVVAYWRNAPPIQNLSETIANFNLFNSLYSIFLSMALVTLLVNFNNVQDDTRRESEAMVSMARLLNGLDHAEGAKKALVDYAAAVVRYDRPAMAQGEMSPEAMAAIDGLWNQAYKLQPTTKAQESLTRLLLQDLADITKCRLTRRIKAKENLHPMIFGLIVAGYYVMLIKTWLTRVGNRKTQLVFELPMFAMIILVITVIEDLNTPFVGIVNIDTSFFDYALKRVSELAGLPRP</sequence>
<evidence type="ECO:0000256" key="1">
    <source>
        <dbReference type="SAM" id="Phobius"/>
    </source>
</evidence>
<feature type="transmembrane region" description="Helical" evidence="1">
    <location>
        <begin position="12"/>
        <end position="30"/>
    </location>
</feature>
<gene>
    <name evidence="2" type="ORF">C3Y92_17850</name>
</gene>
<proteinExistence type="predicted"/>
<name>A0A4P6I4S1_9BACT</name>
<feature type="transmembrane region" description="Helical" evidence="1">
    <location>
        <begin position="204"/>
        <end position="223"/>
    </location>
</feature>
<dbReference type="InterPro" id="IPR025333">
    <property type="entry name" value="DUF4239"/>
</dbReference>
<evidence type="ECO:0000313" key="2">
    <source>
        <dbReference type="EMBL" id="QAZ68999.1"/>
    </source>
</evidence>
<keyword evidence="1" id="KW-0812">Transmembrane</keyword>